<proteinExistence type="predicted"/>
<accession>A0A8R1YUY8</accession>
<dbReference type="AlphaFoldDB" id="A0A2A6CL86"/>
<keyword evidence="2" id="KW-1185">Reference proteome</keyword>
<name>A0A2A6CL86_PRIPA</name>
<gene>
    <name evidence="1" type="primary">WBGene00279391</name>
</gene>
<reference evidence="2" key="1">
    <citation type="journal article" date="2008" name="Nat. Genet.">
        <title>The Pristionchus pacificus genome provides a unique perspective on nematode lifestyle and parasitism.</title>
        <authorList>
            <person name="Dieterich C."/>
            <person name="Clifton S.W."/>
            <person name="Schuster L.N."/>
            <person name="Chinwalla A."/>
            <person name="Delehaunty K."/>
            <person name="Dinkelacker I."/>
            <person name="Fulton L."/>
            <person name="Fulton R."/>
            <person name="Godfrey J."/>
            <person name="Minx P."/>
            <person name="Mitreva M."/>
            <person name="Roeseler W."/>
            <person name="Tian H."/>
            <person name="Witte H."/>
            <person name="Yang S.P."/>
            <person name="Wilson R.K."/>
            <person name="Sommer R.J."/>
        </authorList>
    </citation>
    <scope>NUCLEOTIDE SEQUENCE [LARGE SCALE GENOMIC DNA]</scope>
    <source>
        <strain evidence="2">PS312</strain>
    </source>
</reference>
<dbReference type="Proteomes" id="UP000005239">
    <property type="component" value="Unassembled WGS sequence"/>
</dbReference>
<dbReference type="EnsemblMetazoa" id="PPA41022.1">
    <property type="protein sequence ID" value="PPA41022.1"/>
    <property type="gene ID" value="WBGene00279391"/>
</dbReference>
<protein>
    <submittedName>
        <fullName evidence="1">Uncharacterized protein</fullName>
    </submittedName>
</protein>
<accession>A0A2A6CL86</accession>
<reference evidence="1" key="2">
    <citation type="submission" date="2022-06" db="UniProtKB">
        <authorList>
            <consortium name="EnsemblMetazoa"/>
        </authorList>
    </citation>
    <scope>IDENTIFICATION</scope>
    <source>
        <strain evidence="1">PS312</strain>
    </source>
</reference>
<evidence type="ECO:0000313" key="2">
    <source>
        <dbReference type="Proteomes" id="UP000005239"/>
    </source>
</evidence>
<sequence>MKIFHSSSALSVAVAVDRVNAGGGSDESVRRDLASDSIPSIEAFTMKIFHSSGTKELTSQTKVSGVADAIETFLERSSARSVVVATKNAIARIRWDLASDSVPSIEAFTMKIFHSSSALSVAVAINHSLAGGFFYKIFCGRNLSSGTLKSCQMILPSGSWHLSPKYPGSQMQKLACHSKVSGVADAVETFLESSSARSVVVASKNAIAR</sequence>
<organism evidence="1 2">
    <name type="scientific">Pristionchus pacificus</name>
    <name type="common">Parasitic nematode worm</name>
    <dbReference type="NCBI Taxonomy" id="54126"/>
    <lineage>
        <taxon>Eukaryota</taxon>
        <taxon>Metazoa</taxon>
        <taxon>Ecdysozoa</taxon>
        <taxon>Nematoda</taxon>
        <taxon>Chromadorea</taxon>
        <taxon>Rhabditida</taxon>
        <taxon>Rhabditina</taxon>
        <taxon>Diplogasteromorpha</taxon>
        <taxon>Diplogasteroidea</taxon>
        <taxon>Neodiplogasteridae</taxon>
        <taxon>Pristionchus</taxon>
    </lineage>
</organism>
<evidence type="ECO:0000313" key="1">
    <source>
        <dbReference type="EnsemblMetazoa" id="PPA41022.1"/>
    </source>
</evidence>